<evidence type="ECO:0000313" key="3">
    <source>
        <dbReference type="Proteomes" id="UP000608071"/>
    </source>
</evidence>
<reference evidence="2 3" key="1">
    <citation type="submission" date="2020-08" db="EMBL/GenBank/DDBJ databases">
        <title>A Genomic Blueprint of the Chicken Gut Microbiome.</title>
        <authorList>
            <person name="Gilroy R."/>
            <person name="Ravi A."/>
            <person name="Getino M."/>
            <person name="Pursley I."/>
            <person name="Horton D.L."/>
            <person name="Alikhan N.-F."/>
            <person name="Baker D."/>
            <person name="Gharbi K."/>
            <person name="Hall N."/>
            <person name="Watson M."/>
            <person name="Adriaenssens E.M."/>
            <person name="Foster-Nyarko E."/>
            <person name="Jarju S."/>
            <person name="Secka A."/>
            <person name="Antonio M."/>
            <person name="Oren A."/>
            <person name="Chaudhuri R."/>
            <person name="La Ragione R.M."/>
            <person name="Hildebrand F."/>
            <person name="Pallen M.J."/>
        </authorList>
    </citation>
    <scope>NUCLEOTIDE SEQUENCE [LARGE SCALE GENOMIC DNA]</scope>
    <source>
        <strain evidence="2 3">Sa2BVA9</strain>
    </source>
</reference>
<accession>A0ABR8SYZ0</accession>
<keyword evidence="1" id="KW-0812">Transmembrane</keyword>
<dbReference type="Proteomes" id="UP000608071">
    <property type="component" value="Unassembled WGS sequence"/>
</dbReference>
<name>A0ABR8SYZ0_9BACL</name>
<evidence type="ECO:0000256" key="1">
    <source>
        <dbReference type="SAM" id="Phobius"/>
    </source>
</evidence>
<keyword evidence="1" id="KW-1133">Transmembrane helix</keyword>
<comment type="caution">
    <text evidence="2">The sequence shown here is derived from an EMBL/GenBank/DDBJ whole genome shotgun (WGS) entry which is preliminary data.</text>
</comment>
<evidence type="ECO:0000313" key="2">
    <source>
        <dbReference type="EMBL" id="MBD7968721.1"/>
    </source>
</evidence>
<dbReference type="EMBL" id="JACSQL010000004">
    <property type="protein sequence ID" value="MBD7968721.1"/>
    <property type="molecule type" value="Genomic_DNA"/>
</dbReference>
<feature type="transmembrane region" description="Helical" evidence="1">
    <location>
        <begin position="222"/>
        <end position="242"/>
    </location>
</feature>
<evidence type="ECO:0008006" key="4">
    <source>
        <dbReference type="Google" id="ProtNLM"/>
    </source>
</evidence>
<sequence>MKEYILFLHRNEQLLFTLAYSLTRDLDQAGELLAEGVAVYWSKLKEDEQQNGTISLIREEVEDKDTIFVSQMYGIFSALVQNNVQYKRNENLSNHGIEHQMVSDRSLALEESISTLKNELRSIFLLIYLFGWENERIATYTDSTIQIVEKKQNEVISISHRRMSSRFGEINPLFLNRHFEKERAAIASVEKEFIRCYIVKGLSPAGLKKGNKMRRRKSRKTWFLGMMGIVAAAVLLLSITGFPKLLLQDNAKDRLASIPDGQVSTIEADVSYFKEAAIQEATLLKRLNSAMGQSEYLGYQPEYLGYTVRQKGIRLTIDGMMTMGSETVIWYSLENEEGDETPKIIDGTMDSIHSDEFSGSIGIIRNHRELTTDSLSKVQGQIIFSRLDTSDFKPELKQPQPALLKLDVYLGQKQSNYTVYQIEIPAGEADDSSMIKGMNKRIEINGYTITLTDVKYTKYVTEVKWEPDRANPKVIDQLVEPMLLMKVGEEERHFPAVRTSADGRTIYFPTLAYEGYLNTTEFQISGALTALENQEFIVNTDQGELIDEPTSFDGTYEIEKDADKGTITFHYTITDQENWLFLKNQYTDDSGSQHDVLEKKRAQNQFSYTFSDQEYSQPLHFSVMGYPDQIVQEAKVMINE</sequence>
<dbReference type="RefSeq" id="WP_191800037.1">
    <property type="nucleotide sequence ID" value="NZ_JACSQL010000004.1"/>
</dbReference>
<keyword evidence="1" id="KW-0472">Membrane</keyword>
<organism evidence="2 3">
    <name type="scientific">Paenibacillus gallinarum</name>
    <dbReference type="NCBI Taxonomy" id="2762232"/>
    <lineage>
        <taxon>Bacteria</taxon>
        <taxon>Bacillati</taxon>
        <taxon>Bacillota</taxon>
        <taxon>Bacilli</taxon>
        <taxon>Bacillales</taxon>
        <taxon>Paenibacillaceae</taxon>
        <taxon>Paenibacillus</taxon>
    </lineage>
</organism>
<proteinExistence type="predicted"/>
<protein>
    <recommendedName>
        <fullName evidence="4">DUF4179 domain-containing protein</fullName>
    </recommendedName>
</protein>
<gene>
    <name evidence="2" type="ORF">H9647_11665</name>
</gene>
<keyword evidence="3" id="KW-1185">Reference proteome</keyword>